<protein>
    <recommendedName>
        <fullName evidence="4">2,3-bisphosphoglycerate-dependent phosphoglycerate mutase</fullName>
        <shortName evidence="4">BPG-dependent PGAM</shortName>
        <shortName evidence="4">PGAM</shortName>
        <shortName evidence="4">Phosphoglyceromutase</shortName>
        <shortName evidence="4">dPGM</shortName>
        <ecNumber evidence="4">5.4.2.11</ecNumber>
    </recommendedName>
</protein>
<dbReference type="Pfam" id="PF00300">
    <property type="entry name" value="His_Phos_1"/>
    <property type="match status" value="1"/>
</dbReference>
<feature type="binding site" evidence="4 6">
    <location>
        <position position="96"/>
    </location>
    <ligand>
        <name>substrate</name>
    </ligand>
</feature>
<dbReference type="EMBL" id="MGAC01000015">
    <property type="protein sequence ID" value="OGK38404.1"/>
    <property type="molecule type" value="Genomic_DNA"/>
</dbReference>
<dbReference type="InterPro" id="IPR029033">
    <property type="entry name" value="His_PPase_superfam"/>
</dbReference>
<feature type="binding site" evidence="4 6">
    <location>
        <begin position="85"/>
        <end position="88"/>
    </location>
    <ligand>
        <name>substrate</name>
    </ligand>
</feature>
<keyword evidence="4" id="KW-0312">Gluconeogenesis</keyword>
<dbReference type="PANTHER" id="PTHR11931">
    <property type="entry name" value="PHOSPHOGLYCERATE MUTASE"/>
    <property type="match status" value="1"/>
</dbReference>
<dbReference type="InterPro" id="IPR005952">
    <property type="entry name" value="Phosphogly_mut1"/>
</dbReference>
<feature type="active site" description="Proton donor/acceptor" evidence="4 5">
    <location>
        <position position="85"/>
    </location>
</feature>
<dbReference type="EC" id="5.4.2.11" evidence="4"/>
<dbReference type="UniPathway" id="UPA00109">
    <property type="reaction ID" value="UER00186"/>
</dbReference>
<feature type="binding site" evidence="4 6">
    <location>
        <begin position="156"/>
        <end position="157"/>
    </location>
    <ligand>
        <name>substrate</name>
    </ligand>
</feature>
<evidence type="ECO:0000256" key="6">
    <source>
        <dbReference type="PIRSR" id="PIRSR613078-2"/>
    </source>
</evidence>
<feature type="active site" description="Tele-phosphohistidine intermediate" evidence="4 5">
    <location>
        <position position="9"/>
    </location>
</feature>
<dbReference type="SUPFAM" id="SSF53254">
    <property type="entry name" value="Phosphoglycerate mutase-like"/>
    <property type="match status" value="1"/>
</dbReference>
<dbReference type="GO" id="GO:0004619">
    <property type="term" value="F:phosphoglycerate mutase activity"/>
    <property type="evidence" value="ECO:0007669"/>
    <property type="project" value="UniProtKB-UniRule"/>
</dbReference>
<feature type="site" description="Transition state stabilizer" evidence="4 7">
    <location>
        <position position="155"/>
    </location>
</feature>
<comment type="pathway">
    <text evidence="4">Carbohydrate degradation; glycolysis; pyruvate from D-glyceraldehyde 3-phosphate: step 3/5.</text>
</comment>
<feature type="binding site" evidence="4 6">
    <location>
        <position position="58"/>
    </location>
    <ligand>
        <name>substrate</name>
    </ligand>
</feature>
<dbReference type="SMART" id="SM00855">
    <property type="entry name" value="PGAM"/>
    <property type="match status" value="1"/>
</dbReference>
<comment type="function">
    <text evidence="4">Catalyzes the interconversion of 2-phosphoglycerate and 3-phosphoglycerate.</text>
</comment>
<comment type="similarity">
    <text evidence="1 4">Belongs to the phosphoglycerate mutase family. BPG-dependent PGAM subfamily.</text>
</comment>
<name>A0A1F7I4V9_9BACT</name>
<keyword evidence="3 4" id="KW-0413">Isomerase</keyword>
<evidence type="ECO:0000256" key="7">
    <source>
        <dbReference type="PIRSR" id="PIRSR613078-3"/>
    </source>
</evidence>
<dbReference type="PIRSF" id="PIRSF000709">
    <property type="entry name" value="6PFK_2-Ptase"/>
    <property type="match status" value="1"/>
</dbReference>
<dbReference type="GO" id="GO:0006096">
    <property type="term" value="P:glycolytic process"/>
    <property type="evidence" value="ECO:0007669"/>
    <property type="project" value="UniProtKB-UniRule"/>
</dbReference>
<sequence>MSYFILVRHGTSEWNAKGLWTGWTDVNLNHQGREQARQAGESIKDIKIDKAYTSDLKRAQQTLEEILKVIKVNNLPTVITPAIKERNYGDLSGKNKWKIKEQYGEEQFMKWRRSWDIRVPNGESLKDVYARVIPYYKKHLLPELKSGKNILVAAHGNSLRALVKYLDHISDKDISKLEFGLGEVYFYTIDGQGKVVAKEIQSVNPMKGKI</sequence>
<evidence type="ECO:0000256" key="3">
    <source>
        <dbReference type="ARBA" id="ARBA00023235"/>
    </source>
</evidence>
<dbReference type="Proteomes" id="UP000176803">
    <property type="component" value="Unassembled WGS sequence"/>
</dbReference>
<feature type="binding site" evidence="4 6">
    <location>
        <begin position="21"/>
        <end position="22"/>
    </location>
    <ligand>
        <name>substrate</name>
    </ligand>
</feature>
<comment type="catalytic activity">
    <reaction evidence="4">
        <text>(2R)-2-phosphoglycerate = (2R)-3-phosphoglycerate</text>
        <dbReference type="Rhea" id="RHEA:15901"/>
        <dbReference type="ChEBI" id="CHEBI:58272"/>
        <dbReference type="ChEBI" id="CHEBI:58289"/>
        <dbReference type="EC" id="5.4.2.11"/>
    </reaction>
</comment>
<dbReference type="AlphaFoldDB" id="A0A1F7I4V9"/>
<dbReference type="InterPro" id="IPR013078">
    <property type="entry name" value="His_Pase_superF_clade-1"/>
</dbReference>
<evidence type="ECO:0000256" key="1">
    <source>
        <dbReference type="ARBA" id="ARBA00006717"/>
    </source>
</evidence>
<reference evidence="8 9" key="1">
    <citation type="journal article" date="2016" name="Nat. Commun.">
        <title>Thousands of microbial genomes shed light on interconnected biogeochemical processes in an aquifer system.</title>
        <authorList>
            <person name="Anantharaman K."/>
            <person name="Brown C.T."/>
            <person name="Hug L.A."/>
            <person name="Sharon I."/>
            <person name="Castelle C.J."/>
            <person name="Probst A.J."/>
            <person name="Thomas B.C."/>
            <person name="Singh A."/>
            <person name="Wilkins M.J."/>
            <person name="Karaoz U."/>
            <person name="Brodie E.L."/>
            <person name="Williams K.H."/>
            <person name="Hubbard S.S."/>
            <person name="Banfield J.F."/>
        </authorList>
    </citation>
    <scope>NUCLEOTIDE SEQUENCE [LARGE SCALE GENOMIC DNA]</scope>
</reference>
<proteinExistence type="inferred from homology"/>
<accession>A0A1F7I4V9</accession>
<feature type="binding site" evidence="4 6">
    <location>
        <begin position="8"/>
        <end position="15"/>
    </location>
    <ligand>
        <name>substrate</name>
    </ligand>
</feature>
<comment type="caution">
    <text evidence="8">The sequence shown here is derived from an EMBL/GenBank/DDBJ whole genome shotgun (WGS) entry which is preliminary data.</text>
</comment>
<gene>
    <name evidence="4" type="primary">gpmA</name>
    <name evidence="8" type="ORF">A3F03_02275</name>
</gene>
<evidence type="ECO:0000256" key="4">
    <source>
        <dbReference type="HAMAP-Rule" id="MF_01039"/>
    </source>
</evidence>
<evidence type="ECO:0000256" key="5">
    <source>
        <dbReference type="PIRSR" id="PIRSR613078-1"/>
    </source>
</evidence>
<organism evidence="8 9">
    <name type="scientific">Candidatus Roizmanbacteria bacterium RIFCSPHIGHO2_12_FULL_41_11</name>
    <dbReference type="NCBI Taxonomy" id="1802052"/>
    <lineage>
        <taxon>Bacteria</taxon>
        <taxon>Candidatus Roizmaniibacteriota</taxon>
    </lineage>
</organism>
<evidence type="ECO:0000256" key="2">
    <source>
        <dbReference type="ARBA" id="ARBA00023152"/>
    </source>
</evidence>
<evidence type="ECO:0000313" key="9">
    <source>
        <dbReference type="Proteomes" id="UP000176803"/>
    </source>
</evidence>
<dbReference type="GO" id="GO:0006094">
    <property type="term" value="P:gluconeogenesis"/>
    <property type="evidence" value="ECO:0007669"/>
    <property type="project" value="UniProtKB-UniRule"/>
</dbReference>
<dbReference type="NCBIfam" id="TIGR01258">
    <property type="entry name" value="pgm_1"/>
    <property type="match status" value="2"/>
</dbReference>
<dbReference type="HAMAP" id="MF_01039">
    <property type="entry name" value="PGAM_GpmA"/>
    <property type="match status" value="1"/>
</dbReference>
<keyword evidence="2 4" id="KW-0324">Glycolysis</keyword>
<evidence type="ECO:0000313" key="8">
    <source>
        <dbReference type="EMBL" id="OGK38404.1"/>
    </source>
</evidence>
<feature type="binding site" evidence="4 6">
    <location>
        <begin position="112"/>
        <end position="113"/>
    </location>
    <ligand>
        <name>substrate</name>
    </ligand>
</feature>
<dbReference type="CDD" id="cd07067">
    <property type="entry name" value="HP_PGM_like"/>
    <property type="match status" value="1"/>
</dbReference>
<dbReference type="Gene3D" id="3.40.50.1240">
    <property type="entry name" value="Phosphoglycerate mutase-like"/>
    <property type="match status" value="1"/>
</dbReference>